<dbReference type="AlphaFoldDB" id="A0A418M5E1"/>
<dbReference type="OrthoDB" id="938262at2"/>
<name>A0A418M5E1_9BACT</name>
<organism evidence="2 3">
    <name type="scientific">Fibrisoma montanum</name>
    <dbReference type="NCBI Taxonomy" id="2305895"/>
    <lineage>
        <taxon>Bacteria</taxon>
        <taxon>Pseudomonadati</taxon>
        <taxon>Bacteroidota</taxon>
        <taxon>Cytophagia</taxon>
        <taxon>Cytophagales</taxon>
        <taxon>Spirosomataceae</taxon>
        <taxon>Fibrisoma</taxon>
    </lineage>
</organism>
<comment type="caution">
    <text evidence="2">The sequence shown here is derived from an EMBL/GenBank/DDBJ whole genome shotgun (WGS) entry which is preliminary data.</text>
</comment>
<feature type="transmembrane region" description="Helical" evidence="1">
    <location>
        <begin position="274"/>
        <end position="297"/>
    </location>
</feature>
<keyword evidence="1" id="KW-1133">Transmembrane helix</keyword>
<feature type="transmembrane region" description="Helical" evidence="1">
    <location>
        <begin position="355"/>
        <end position="375"/>
    </location>
</feature>
<evidence type="ECO:0000313" key="2">
    <source>
        <dbReference type="EMBL" id="RIV21158.1"/>
    </source>
</evidence>
<feature type="transmembrane region" description="Helical" evidence="1">
    <location>
        <begin position="329"/>
        <end position="348"/>
    </location>
</feature>
<protein>
    <recommendedName>
        <fullName evidence="4">Glycosyltransferase RgtA/B/C/D-like domain-containing protein</fullName>
    </recommendedName>
</protein>
<feature type="transmembrane region" description="Helical" evidence="1">
    <location>
        <begin position="20"/>
        <end position="41"/>
    </location>
</feature>
<evidence type="ECO:0008006" key="4">
    <source>
        <dbReference type="Google" id="ProtNLM"/>
    </source>
</evidence>
<feature type="transmembrane region" description="Helical" evidence="1">
    <location>
        <begin position="149"/>
        <end position="172"/>
    </location>
</feature>
<dbReference type="EMBL" id="QXED01000005">
    <property type="protein sequence ID" value="RIV21158.1"/>
    <property type="molecule type" value="Genomic_DNA"/>
</dbReference>
<gene>
    <name evidence="2" type="ORF">DYU11_17165</name>
</gene>
<feature type="transmembrane region" description="Helical" evidence="1">
    <location>
        <begin position="387"/>
        <end position="407"/>
    </location>
</feature>
<accession>A0A418M5E1</accession>
<reference evidence="2 3" key="1">
    <citation type="submission" date="2018-08" db="EMBL/GenBank/DDBJ databases">
        <title>Fibrisoma montanum sp. nov., isolated from Danxia mountain soil.</title>
        <authorList>
            <person name="Huang Y."/>
        </authorList>
    </citation>
    <scope>NUCLEOTIDE SEQUENCE [LARGE SCALE GENOMIC DNA]</scope>
    <source>
        <strain evidence="2 3">HYT19</strain>
    </source>
</reference>
<sequence>MEQLSVLPTKSVAPSLLRRVALPLVSIPLVCFVALLLTYTVNVPWMDDLDAFLNFIIGYTDARTTAEKLDWLLRPNNEHRILIAKLITLGMYDLTGEVNFRGLIFCAFVFLAGILGLFYWVFRSMKLPLLAFAPVPFFLLQPQHYLTSIWAITGLQHQVVVFLTFSAIYLLAGRGRERFAGATVLQLLASLSMSNGLFGWVAGAVVLAMQQHWRRLGIWLAIGIVTIVFYFHDFSSPQGNETSFSFFLKYPYLVFSGFFTFTGALFDFFPGQPIFWRSVLPTLAGLVVIPMMLWFLWQMNWETISFRRSGGSGWSSVGRPEDVLQKRRYFFTGCYAFLMVNAVIVAFLRPRFGYNVMLVSNYMLYPAVLVVLLYLNGLSEFRVGRTVTQWFRIGLVLSVLVWGVSYMRHWPKVSQRRQMLLSFAFDQQHNQVGLGATPGTPFADMARQVINETIRRGMYNYPAETATLFEPVLRPATRTLPPDPLLKLERVDNDYSTVVQTTNWSPPAATRQAYVVAVSDRWTFLFPTESYFSPGPFFLNRPVPGLRAEVIRGMLHPGTYRIGMLILPGNTQPVRFSNQTITVP</sequence>
<evidence type="ECO:0000256" key="1">
    <source>
        <dbReference type="SAM" id="Phobius"/>
    </source>
</evidence>
<keyword evidence="1" id="KW-0472">Membrane</keyword>
<proteinExistence type="predicted"/>
<dbReference type="Proteomes" id="UP000283523">
    <property type="component" value="Unassembled WGS sequence"/>
</dbReference>
<keyword evidence="1" id="KW-0812">Transmembrane</keyword>
<feature type="transmembrane region" description="Helical" evidence="1">
    <location>
        <begin position="100"/>
        <end position="122"/>
    </location>
</feature>
<feature type="transmembrane region" description="Helical" evidence="1">
    <location>
        <begin position="184"/>
        <end position="209"/>
    </location>
</feature>
<feature type="transmembrane region" description="Helical" evidence="1">
    <location>
        <begin position="252"/>
        <end position="269"/>
    </location>
</feature>
<feature type="transmembrane region" description="Helical" evidence="1">
    <location>
        <begin position="216"/>
        <end position="232"/>
    </location>
</feature>
<evidence type="ECO:0000313" key="3">
    <source>
        <dbReference type="Proteomes" id="UP000283523"/>
    </source>
</evidence>
<keyword evidence="3" id="KW-1185">Reference proteome</keyword>
<dbReference type="RefSeq" id="WP_119668949.1">
    <property type="nucleotide sequence ID" value="NZ_QXED01000005.1"/>
</dbReference>